<evidence type="ECO:0000313" key="3">
    <source>
        <dbReference type="Proteomes" id="UP000317938"/>
    </source>
</evidence>
<dbReference type="EMBL" id="VNFF01000013">
    <property type="protein sequence ID" value="TVU82155.1"/>
    <property type="molecule type" value="Genomic_DNA"/>
</dbReference>
<dbReference type="InterPro" id="IPR027392">
    <property type="entry name" value="TF_Znf"/>
</dbReference>
<organism evidence="2 3">
    <name type="scientific">Pseudoalteromonas neustonica</name>
    <dbReference type="NCBI Taxonomy" id="1840331"/>
    <lineage>
        <taxon>Bacteria</taxon>
        <taxon>Pseudomonadati</taxon>
        <taxon>Pseudomonadota</taxon>
        <taxon>Gammaproteobacteria</taxon>
        <taxon>Alteromonadales</taxon>
        <taxon>Pseudoalteromonadaceae</taxon>
        <taxon>Pseudoalteromonas</taxon>
    </lineage>
</organism>
<dbReference type="RefSeq" id="WP_145239731.1">
    <property type="nucleotide sequence ID" value="NZ_VNFF01000013.1"/>
</dbReference>
<proteinExistence type="predicted"/>
<evidence type="ECO:0000313" key="2">
    <source>
        <dbReference type="EMBL" id="TVU82155.1"/>
    </source>
</evidence>
<comment type="caution">
    <text evidence="2">The sequence shown here is derived from an EMBL/GenBank/DDBJ whole genome shotgun (WGS) entry which is preliminary data.</text>
</comment>
<reference evidence="2 3" key="1">
    <citation type="submission" date="2019-07" db="EMBL/GenBank/DDBJ databases">
        <title>Diversity of Bacteria from Kongsfjorden, Arctic.</title>
        <authorList>
            <person name="Yu Y."/>
        </authorList>
    </citation>
    <scope>NUCLEOTIDE SEQUENCE [LARGE SCALE GENOMIC DNA]</scope>
    <source>
        <strain evidence="2 3">SM1927</strain>
    </source>
</reference>
<evidence type="ECO:0000259" key="1">
    <source>
        <dbReference type="Pfam" id="PF13453"/>
    </source>
</evidence>
<dbReference type="Proteomes" id="UP000317938">
    <property type="component" value="Unassembled WGS sequence"/>
</dbReference>
<accession>A0ABY3FC19</accession>
<name>A0ABY3FC19_9GAMM</name>
<gene>
    <name evidence="2" type="ORF">FQP85_14050</name>
</gene>
<dbReference type="Pfam" id="PF13453">
    <property type="entry name" value="Zn_ribbon_TFIIB"/>
    <property type="match status" value="1"/>
</dbReference>
<keyword evidence="3" id="KW-1185">Reference proteome</keyword>
<feature type="domain" description="Transcription factor zinc-finger" evidence="1">
    <location>
        <begin position="68"/>
        <end position="109"/>
    </location>
</feature>
<sequence>MRCPRTNIELTKLMVGGIEVFSSANGGVFFDNRQIFNFSDPSLKRALVLAEHLAALPDTDVDLTARINCPKCPSIVMMRRFFTPLHVVEIDECPSCAGIWLDPKELNKIHDNHLTAKEKQLLVNQQANNHGFIHFEIPTNRFSQRGIKKNHNKNTESLVEIALASFLD</sequence>
<protein>
    <submittedName>
        <fullName evidence="2">GTP-binding protein EngA</fullName>
    </submittedName>
</protein>